<proteinExistence type="evidence at transcript level"/>
<name>S0B1Q2_ENTIV</name>
<dbReference type="VEuPathDB" id="AmoebaDB:EIN_358570"/>
<dbReference type="EMBL" id="AK422934">
    <property type="protein sequence ID" value="BAN41378.1"/>
    <property type="molecule type" value="mRNA"/>
</dbReference>
<organism evidence="1">
    <name type="scientific">Entamoeba invadens</name>
    <dbReference type="NCBI Taxonomy" id="33085"/>
    <lineage>
        <taxon>Eukaryota</taxon>
        <taxon>Amoebozoa</taxon>
        <taxon>Evosea</taxon>
        <taxon>Archamoebae</taxon>
        <taxon>Mastigamoebida</taxon>
        <taxon>Entamoebidae</taxon>
        <taxon>Entamoeba</taxon>
    </lineage>
</organism>
<dbReference type="AlphaFoldDB" id="S0B1Q2"/>
<evidence type="ECO:0000313" key="1">
    <source>
        <dbReference type="EMBL" id="BAN41378.1"/>
    </source>
</evidence>
<accession>S0B1Q2</accession>
<protein>
    <submittedName>
        <fullName evidence="1">Uncharacterized protein</fullName>
    </submittedName>
</protein>
<reference evidence="1" key="1">
    <citation type="submission" date="2012-06" db="EMBL/GenBank/DDBJ databases">
        <title>Short 5' UTR of Entamoeba genes.</title>
        <authorList>
            <person name="Hiranuka K."/>
            <person name="Kumagai M."/>
            <person name="Wakaguri H."/>
            <person name="Suzuki Y."/>
            <person name="Sugano S."/>
            <person name="Watanabe J."/>
            <person name="Makioka A."/>
        </authorList>
    </citation>
    <scope>NUCLEOTIDE SEQUENCE</scope>
    <source>
        <strain evidence="1">IP1</strain>
    </source>
</reference>
<sequence length="382" mass="44307">MSQFTSSSTCFQDRKMRNAKLKRVSTDSKYFYIHSCLSYLAINKKYSFIMLNKKRRSSKMAARFEIACIFNENGELVYDSNQKYVIDNSNIVFDAKGIPIKASLILNTSERLTASKSNITEDITNNEKLLSVMNFMNTKIKTFCPSNNQIEQKTQTAKDPNKLSSVRLLLLPSYNIKSNTFEMRKRFKTEKDDGACGLQFFLNCFKNLQIKRKTRASDTAVYLGKIPNEFNNKYSNIKNVTFDEYEREIITYKMEKNINSLENSTEEKFIKQEEKLMDCEDQIFLKNFEKDENTSVKIKLEKEENVSQISTSSQLQSILNNVDEIVPIYYVPVIVSNIDNTPCAIPLFDMNYFNTIQPCYVDKENLSRDFVLEHSSEGINTL</sequence>